<protein>
    <submittedName>
        <fullName evidence="3">Uncharacterized protein</fullName>
    </submittedName>
</protein>
<gene>
    <name evidence="3" type="ORF">BASA50_003962</name>
</gene>
<evidence type="ECO:0000313" key="4">
    <source>
        <dbReference type="Proteomes" id="UP001648503"/>
    </source>
</evidence>
<accession>A0ABQ8FGU3</accession>
<feature type="signal peptide" evidence="2">
    <location>
        <begin position="1"/>
        <end position="18"/>
    </location>
</feature>
<dbReference type="Proteomes" id="UP001648503">
    <property type="component" value="Unassembled WGS sequence"/>
</dbReference>
<reference evidence="3 4" key="1">
    <citation type="submission" date="2021-02" db="EMBL/GenBank/DDBJ databases">
        <title>Variation within the Batrachochytrium salamandrivorans European outbreak.</title>
        <authorList>
            <person name="Kelly M."/>
            <person name="Pasmans F."/>
            <person name="Shea T.P."/>
            <person name="Munoz J.F."/>
            <person name="Carranza S."/>
            <person name="Cuomo C.A."/>
            <person name="Martel A."/>
        </authorList>
    </citation>
    <scope>NUCLEOTIDE SEQUENCE [LARGE SCALE GENOMIC DNA]</scope>
    <source>
        <strain evidence="3 4">AMFP18/2</strain>
    </source>
</reference>
<sequence length="258" mass="30113">MKLISFVAISFLAITVSAQAPQKYFYKSLRSSQSPQQFNQAEVEAKLKRLTAAYEKEEKSFSPIEIENKTKRQEITDIKDKVDLIVDQLEEPDIDDDKKLELDRQYHAYKAEWTDLKVEYHRQYPDYTKARKKRDDAKAALDLLMENKERIKIYNGKDGVQTGLSPKSLYNLCFLKDQKNEILKKIKGLLEELEGIKDDKNGLSDGLTDRRDEVKGRIRSLQSQCKLAKKILREHKQRQSMGVQVRKFFNSHLPNTQL</sequence>
<keyword evidence="1" id="KW-0175">Coiled coil</keyword>
<dbReference type="EMBL" id="JAFCIX010000116">
    <property type="protein sequence ID" value="KAH6598080.1"/>
    <property type="molecule type" value="Genomic_DNA"/>
</dbReference>
<evidence type="ECO:0000256" key="2">
    <source>
        <dbReference type="SAM" id="SignalP"/>
    </source>
</evidence>
<keyword evidence="4" id="KW-1185">Reference proteome</keyword>
<organism evidence="3 4">
    <name type="scientific">Batrachochytrium salamandrivorans</name>
    <dbReference type="NCBI Taxonomy" id="1357716"/>
    <lineage>
        <taxon>Eukaryota</taxon>
        <taxon>Fungi</taxon>
        <taxon>Fungi incertae sedis</taxon>
        <taxon>Chytridiomycota</taxon>
        <taxon>Chytridiomycota incertae sedis</taxon>
        <taxon>Chytridiomycetes</taxon>
        <taxon>Rhizophydiales</taxon>
        <taxon>Rhizophydiales incertae sedis</taxon>
        <taxon>Batrachochytrium</taxon>
    </lineage>
</organism>
<keyword evidence="2" id="KW-0732">Signal</keyword>
<feature type="coiled-coil region" evidence="1">
    <location>
        <begin position="179"/>
        <end position="238"/>
    </location>
</feature>
<evidence type="ECO:0000313" key="3">
    <source>
        <dbReference type="EMBL" id="KAH6598080.1"/>
    </source>
</evidence>
<comment type="caution">
    <text evidence="3">The sequence shown here is derived from an EMBL/GenBank/DDBJ whole genome shotgun (WGS) entry which is preliminary data.</text>
</comment>
<name>A0ABQ8FGU3_9FUNG</name>
<feature type="chain" id="PRO_5046463184" evidence="2">
    <location>
        <begin position="19"/>
        <end position="258"/>
    </location>
</feature>
<proteinExistence type="predicted"/>
<evidence type="ECO:0000256" key="1">
    <source>
        <dbReference type="SAM" id="Coils"/>
    </source>
</evidence>